<feature type="domain" description="EH" evidence="2">
    <location>
        <begin position="91"/>
        <end position="161"/>
    </location>
</feature>
<evidence type="ECO:0000313" key="4">
    <source>
        <dbReference type="Proteomes" id="UP001642464"/>
    </source>
</evidence>
<protein>
    <submittedName>
        <fullName evidence="3">Epidermal growth factor receptor substrate 15 (Protein Eps15) (Protein AF-1p)</fullName>
    </submittedName>
</protein>
<reference evidence="3 4" key="1">
    <citation type="submission" date="2024-02" db="EMBL/GenBank/DDBJ databases">
        <authorList>
            <person name="Chen Y."/>
            <person name="Shah S."/>
            <person name="Dougan E. K."/>
            <person name="Thang M."/>
            <person name="Chan C."/>
        </authorList>
    </citation>
    <scope>NUCLEOTIDE SEQUENCE [LARGE SCALE GENOMIC DNA]</scope>
</reference>
<dbReference type="Pfam" id="PF12763">
    <property type="entry name" value="EH"/>
    <property type="match status" value="1"/>
</dbReference>
<comment type="caution">
    <text evidence="3">The sequence shown here is derived from an EMBL/GenBank/DDBJ whole genome shotgun (WGS) entry which is preliminary data.</text>
</comment>
<organism evidence="3 4">
    <name type="scientific">Durusdinium trenchii</name>
    <dbReference type="NCBI Taxonomy" id="1381693"/>
    <lineage>
        <taxon>Eukaryota</taxon>
        <taxon>Sar</taxon>
        <taxon>Alveolata</taxon>
        <taxon>Dinophyceae</taxon>
        <taxon>Suessiales</taxon>
        <taxon>Symbiodiniaceae</taxon>
        <taxon>Durusdinium</taxon>
    </lineage>
</organism>
<keyword evidence="3" id="KW-0675">Receptor</keyword>
<feature type="region of interest" description="Disordered" evidence="1">
    <location>
        <begin position="153"/>
        <end position="181"/>
    </location>
</feature>
<evidence type="ECO:0000259" key="2">
    <source>
        <dbReference type="PROSITE" id="PS50031"/>
    </source>
</evidence>
<dbReference type="PROSITE" id="PS50031">
    <property type="entry name" value="EH"/>
    <property type="match status" value="1"/>
</dbReference>
<proteinExistence type="predicted"/>
<gene>
    <name evidence="3" type="ORF">SCF082_LOCUS49652</name>
</gene>
<dbReference type="PANTHER" id="PTHR11216">
    <property type="entry name" value="EH DOMAIN"/>
    <property type="match status" value="1"/>
</dbReference>
<dbReference type="Gene3D" id="1.10.238.10">
    <property type="entry name" value="EF-hand"/>
    <property type="match status" value="1"/>
</dbReference>
<sequence>MAGKSAEERVPGVAREDKGAHLAVEEGKQVWNMPILVTFALMMVVGLKWNSFKLEGGVRAAQDVVLTYGWAEKLYQDLGGGMIDGERAANFLMQSGLPMEVLHSIWDLADSGDQGALNREQFFGALRLVAWAQNGHHPEPSLMSRLPPMLPDFALSPPKAGRPPSANSTPTRNSSPRRGVARSRWRRWDMIDWI</sequence>
<dbReference type="PANTHER" id="PTHR11216:SF174">
    <property type="entry name" value="GH06923P"/>
    <property type="match status" value="1"/>
</dbReference>
<name>A0ABP0S2K7_9DINO</name>
<dbReference type="InterPro" id="IPR011992">
    <property type="entry name" value="EF-hand-dom_pair"/>
</dbReference>
<evidence type="ECO:0000256" key="1">
    <source>
        <dbReference type="SAM" id="MobiDB-lite"/>
    </source>
</evidence>
<dbReference type="Proteomes" id="UP001642464">
    <property type="component" value="Unassembled WGS sequence"/>
</dbReference>
<dbReference type="CDD" id="cd00052">
    <property type="entry name" value="EH"/>
    <property type="match status" value="1"/>
</dbReference>
<dbReference type="SMART" id="SM00027">
    <property type="entry name" value="EH"/>
    <property type="match status" value="1"/>
</dbReference>
<dbReference type="EMBL" id="CAXAMM010042773">
    <property type="protein sequence ID" value="CAK9106597.1"/>
    <property type="molecule type" value="Genomic_DNA"/>
</dbReference>
<keyword evidence="4" id="KW-1185">Reference proteome</keyword>
<accession>A0ABP0S2K7</accession>
<evidence type="ECO:0000313" key="3">
    <source>
        <dbReference type="EMBL" id="CAK9106597.1"/>
    </source>
</evidence>
<feature type="compositionally biased region" description="Polar residues" evidence="1">
    <location>
        <begin position="165"/>
        <end position="176"/>
    </location>
</feature>
<dbReference type="InterPro" id="IPR000261">
    <property type="entry name" value="EH_dom"/>
</dbReference>
<dbReference type="SUPFAM" id="SSF47473">
    <property type="entry name" value="EF-hand"/>
    <property type="match status" value="1"/>
</dbReference>